<gene>
    <name evidence="7" type="ordered locus">Ecym_7247</name>
</gene>
<dbReference type="PANTHER" id="PTHR12663">
    <property type="entry name" value="ANDROGEN INDUCED INHIBITOR OF PROLIFERATION AS3 / PDS5-RELATED"/>
    <property type="match status" value="1"/>
</dbReference>
<dbReference type="InterPro" id="IPR016024">
    <property type="entry name" value="ARM-type_fold"/>
</dbReference>
<dbReference type="GO" id="GO:0005198">
    <property type="term" value="F:structural molecule activity"/>
    <property type="evidence" value="ECO:0007669"/>
    <property type="project" value="EnsemblFungi"/>
</dbReference>
<feature type="compositionally biased region" description="Polar residues" evidence="6">
    <location>
        <begin position="1241"/>
        <end position="1250"/>
    </location>
</feature>
<accession>G8JW76</accession>
<dbReference type="HOGENOM" id="CLU_002562_1_0_1"/>
<dbReference type="FunCoup" id="G8JW76">
    <property type="interactions" value="887"/>
</dbReference>
<dbReference type="KEGG" id="erc:Ecym_7247"/>
<name>G8JW76_ERECY</name>
<evidence type="ECO:0000256" key="5">
    <source>
        <dbReference type="ARBA" id="ARBA00023306"/>
    </source>
</evidence>
<evidence type="ECO:0008006" key="9">
    <source>
        <dbReference type="Google" id="ProtNLM"/>
    </source>
</evidence>
<evidence type="ECO:0000256" key="3">
    <source>
        <dbReference type="ARBA" id="ARBA00022776"/>
    </source>
</evidence>
<keyword evidence="3" id="KW-0498">Mitosis</keyword>
<protein>
    <recommendedName>
        <fullName evidence="9">Sister chromatid cohesion protein</fullName>
    </recommendedName>
</protein>
<dbReference type="RefSeq" id="XP_003647908.1">
    <property type="nucleotide sequence ID" value="XM_003647860.1"/>
</dbReference>
<evidence type="ECO:0000256" key="4">
    <source>
        <dbReference type="ARBA" id="ARBA00023242"/>
    </source>
</evidence>
<dbReference type="GO" id="GO:0051301">
    <property type="term" value="P:cell division"/>
    <property type="evidence" value="ECO:0007669"/>
    <property type="project" value="UniProtKB-KW"/>
</dbReference>
<dbReference type="CDD" id="cd19953">
    <property type="entry name" value="PDS5"/>
    <property type="match status" value="1"/>
</dbReference>
<dbReference type="GO" id="GO:0007130">
    <property type="term" value="P:synaptonemal complex assembly"/>
    <property type="evidence" value="ECO:0007669"/>
    <property type="project" value="EnsemblFungi"/>
</dbReference>
<dbReference type="GO" id="GO:0005829">
    <property type="term" value="C:cytosol"/>
    <property type="evidence" value="ECO:0007669"/>
    <property type="project" value="EnsemblFungi"/>
</dbReference>
<evidence type="ECO:0000256" key="2">
    <source>
        <dbReference type="ARBA" id="ARBA00022618"/>
    </source>
</evidence>
<sequence length="1275" mass="146227">MAKVSSALKFNKNIIPSVQDSLSSNELIDRLGKLHEELSSLEQGHTNLRSLNNYKADLINKKLIKSKDPGIQAFAACCLSDILRLYAPDAPYTDTELTDIFKLFINQFKLLADPDNGYYIQQTYLITRLLEYRSIVLLTDLDSSKLIDDVFQVFYDKQRNTFQPKLSKIIGSLLGEIISECESVSMSVLRTIFNKFLTHDFGTRLKPLQSATKDPAFEFSLTICQSYSNRLGRHFTKFYSEILYGITNSDSGGSSSGNGGHSLQSTLDPSFKTLTKLHRLTANIWEYVPELISSVIGFVHQELCSDNVPLRIGATRLVGDILSVTSDINFIKTHKDTYKAWLSKIADINANVRREWVKSLPKVMSVRTDIAEDIDNGLTKTLMDTDDLVRLSSVETFNEIPVEKMWVSFKDPILYTQLCQLTREKNKNIREVCIEAVANFYVDSINHIERKRETEALWKVVDSIPSVLFNLYYINDPNINFQVDTVIFEKIFPLQPDDVLRINRLITILKHFDQKAFSSFCAFNRRQIQMCNALLKFIEFCDAVNSDAATENIKDKLGKTIDWFVSGLPTQLDCKAIFEKFIELNDKRIYHLIKICVARDVRYSTMKNSITELFTRLKDEDLFKKKNVRIGSSFTRDTFQSVFKILIYRSAPLIYNVSTIPLLIDNVGDHKELELKRQLIEQISTVNPTVFKDQIDVLKEIINRLDDPGTSSEEAMPISEALKTIYKISKSLKDSFDTSDDFFTTRLKDFAIDGTPEEAKYAVKLLSLSPERRNILTSIKTQILPLDLNRSKNFASHITVLAQMFKIEPQLLDDDSGDIVSYLIRHVLLANQVLGNSKKENAWVTDTQLNEIQYQPLSSKLYSLKLFTNKLRSISDVVNTDEVAQAFTEKTMKLFFYLLASGGELIAESNKDNYPTPNNYQTKLRCFAGLQVLKIARIPNFNRFILPTDVMKLVNLVEDESLEVRQTFVDQLRNYISSEYISIKFLPLVFFMAYEPSAQLKQNIKTWINFTFAKGTFQKGTFFERALPRLIHCIAHHPDVLDGINEKGDAYLNSITTSIDYLIFYFDSVATTHNICLLYYLAGRVKQYQDSVNEEDSESDEVEQQLKAKNIYIISELTQLILTELKNQRGWNIPVYPGKLNLPSDLFQPFPSMEEAQRNTFISYLPEAQLDSLKGNVKGKVSRMSHSSHTIKQQVQKRKLASEYQKPHTTSVGAKRKKKSSENYDEEATPEKLDDYRPRSKNANAANPTRKSARQRRDVNYQEDEDEKENEEYVV</sequence>
<feature type="compositionally biased region" description="Polar residues" evidence="6">
    <location>
        <begin position="1184"/>
        <end position="1194"/>
    </location>
</feature>
<dbReference type="PANTHER" id="PTHR12663:SF0">
    <property type="entry name" value="PRECOCIOUS DISSOCIATION OF SISTERS 5, ISOFORM A"/>
    <property type="match status" value="1"/>
</dbReference>
<evidence type="ECO:0000313" key="7">
    <source>
        <dbReference type="EMBL" id="AET41091.1"/>
    </source>
</evidence>
<dbReference type="InterPro" id="IPR039776">
    <property type="entry name" value="Pds5"/>
</dbReference>
<feature type="region of interest" description="Disordered" evidence="6">
    <location>
        <begin position="1178"/>
        <end position="1275"/>
    </location>
</feature>
<evidence type="ECO:0000313" key="8">
    <source>
        <dbReference type="Proteomes" id="UP000006790"/>
    </source>
</evidence>
<keyword evidence="4" id="KW-0539">Nucleus</keyword>
<dbReference type="Proteomes" id="UP000006790">
    <property type="component" value="Chromosome 7"/>
</dbReference>
<dbReference type="GO" id="GO:0007064">
    <property type="term" value="P:mitotic sister chromatid cohesion"/>
    <property type="evidence" value="ECO:0007669"/>
    <property type="project" value="EnsemblFungi"/>
</dbReference>
<dbReference type="GO" id="GO:0140588">
    <property type="term" value="P:chromatin looping"/>
    <property type="evidence" value="ECO:0007669"/>
    <property type="project" value="EnsemblFungi"/>
</dbReference>
<reference evidence="8" key="1">
    <citation type="journal article" date="2012" name="G3 (Bethesda)">
        <title>Pichia sorbitophila, an interspecies yeast hybrid reveals early steps of genome resolution following polyploidization.</title>
        <authorList>
            <person name="Leh Louis V."/>
            <person name="Despons L."/>
            <person name="Friedrich A."/>
            <person name="Martin T."/>
            <person name="Durrens P."/>
            <person name="Casaregola S."/>
            <person name="Neuveglise C."/>
            <person name="Fairhead C."/>
            <person name="Marck C."/>
            <person name="Cruz J.A."/>
            <person name="Straub M.L."/>
            <person name="Kugler V."/>
            <person name="Sacerdot C."/>
            <person name="Uzunov Z."/>
            <person name="Thierry A."/>
            <person name="Weiss S."/>
            <person name="Bleykasten C."/>
            <person name="De Montigny J."/>
            <person name="Jacques N."/>
            <person name="Jung P."/>
            <person name="Lemaire M."/>
            <person name="Mallet S."/>
            <person name="Morel G."/>
            <person name="Richard G.F."/>
            <person name="Sarkar A."/>
            <person name="Savel G."/>
            <person name="Schacherer J."/>
            <person name="Seret M.L."/>
            <person name="Talla E."/>
            <person name="Samson G."/>
            <person name="Jubin C."/>
            <person name="Poulain J."/>
            <person name="Vacherie B."/>
            <person name="Barbe V."/>
            <person name="Pelletier E."/>
            <person name="Sherman D.J."/>
            <person name="Westhof E."/>
            <person name="Weissenbach J."/>
            <person name="Baret P.V."/>
            <person name="Wincker P."/>
            <person name="Gaillardin C."/>
            <person name="Dujon B."/>
            <person name="Souciet J.L."/>
        </authorList>
    </citation>
    <scope>NUCLEOTIDE SEQUENCE [LARGE SCALE GENOMIC DNA]</scope>
    <source>
        <strain evidence="8">CBS 270.75 / DBVPG 7215 / KCTC 17166 / NRRL Y-17582</strain>
    </source>
</reference>
<dbReference type="OrthoDB" id="200660at2759"/>
<dbReference type="InParanoid" id="G8JW76"/>
<feature type="compositionally biased region" description="Acidic residues" evidence="6">
    <location>
        <begin position="1261"/>
        <end position="1275"/>
    </location>
</feature>
<dbReference type="STRING" id="931890.G8JW76"/>
<dbReference type="AlphaFoldDB" id="G8JW76"/>
<dbReference type="GO" id="GO:0007076">
    <property type="term" value="P:mitotic chromosome condensation"/>
    <property type="evidence" value="ECO:0007669"/>
    <property type="project" value="EnsemblFungi"/>
</dbReference>
<feature type="compositionally biased region" description="Basic and acidic residues" evidence="6">
    <location>
        <begin position="1229"/>
        <end position="1238"/>
    </location>
</feature>
<dbReference type="GO" id="GO:0006302">
    <property type="term" value="P:double-strand break repair"/>
    <property type="evidence" value="ECO:0007669"/>
    <property type="project" value="EnsemblFungi"/>
</dbReference>
<dbReference type="InterPro" id="IPR011989">
    <property type="entry name" value="ARM-like"/>
</dbReference>
<dbReference type="Pfam" id="PF20168">
    <property type="entry name" value="PDS5"/>
    <property type="match status" value="1"/>
</dbReference>
<keyword evidence="8" id="KW-1185">Reference proteome</keyword>
<dbReference type="EMBL" id="CP002503">
    <property type="protein sequence ID" value="AET41091.1"/>
    <property type="molecule type" value="Genomic_DNA"/>
</dbReference>
<dbReference type="GO" id="GO:0000785">
    <property type="term" value="C:chromatin"/>
    <property type="evidence" value="ECO:0007669"/>
    <property type="project" value="TreeGrafter"/>
</dbReference>
<organism evidence="7 8">
    <name type="scientific">Eremothecium cymbalariae (strain CBS 270.75 / DBVPG 7215 / KCTC 17166 / NRRL Y-17582)</name>
    <name type="common">Yeast</name>
    <dbReference type="NCBI Taxonomy" id="931890"/>
    <lineage>
        <taxon>Eukaryota</taxon>
        <taxon>Fungi</taxon>
        <taxon>Dikarya</taxon>
        <taxon>Ascomycota</taxon>
        <taxon>Saccharomycotina</taxon>
        <taxon>Saccharomycetes</taxon>
        <taxon>Saccharomycetales</taxon>
        <taxon>Saccharomycetaceae</taxon>
        <taxon>Eremothecium</taxon>
    </lineage>
</organism>
<dbReference type="GeneID" id="11469511"/>
<evidence type="ECO:0000256" key="6">
    <source>
        <dbReference type="SAM" id="MobiDB-lite"/>
    </source>
</evidence>
<keyword evidence="2" id="KW-0132">Cell division</keyword>
<evidence type="ECO:0000256" key="1">
    <source>
        <dbReference type="ARBA" id="ARBA00004123"/>
    </source>
</evidence>
<dbReference type="GO" id="GO:0042138">
    <property type="term" value="P:meiotic DNA double-strand break formation"/>
    <property type="evidence" value="ECO:0007669"/>
    <property type="project" value="EnsemblFungi"/>
</dbReference>
<dbReference type="OMA" id="YPPAYNM"/>
<dbReference type="GO" id="GO:0035808">
    <property type="term" value="C:meiotic recombination initiation complex"/>
    <property type="evidence" value="ECO:0007669"/>
    <property type="project" value="EnsemblFungi"/>
</dbReference>
<keyword evidence="5" id="KW-0131">Cell cycle</keyword>
<comment type="subcellular location">
    <subcellularLocation>
        <location evidence="1">Nucleus</location>
    </subcellularLocation>
</comment>
<dbReference type="eggNOG" id="KOG1525">
    <property type="taxonomic scope" value="Eukaryota"/>
</dbReference>
<dbReference type="Gene3D" id="1.25.10.10">
    <property type="entry name" value="Leucine-rich Repeat Variant"/>
    <property type="match status" value="1"/>
</dbReference>
<dbReference type="SUPFAM" id="SSF48371">
    <property type="entry name" value="ARM repeat"/>
    <property type="match status" value="1"/>
</dbReference>
<proteinExistence type="predicted"/>